<dbReference type="InterPro" id="IPR009882">
    <property type="entry name" value="Gypsy"/>
</dbReference>
<keyword evidence="2" id="KW-0812">Transmembrane</keyword>
<evidence type="ECO:0000313" key="4">
    <source>
        <dbReference type="EnsemblMetazoa" id="AALFPA23_019182.P28220"/>
    </source>
</evidence>
<keyword evidence="5" id="KW-1185">Reference proteome</keyword>
<dbReference type="GeneID" id="134291364"/>
<feature type="transmembrane region" description="Helical" evidence="2">
    <location>
        <begin position="448"/>
        <end position="472"/>
    </location>
</feature>
<reference evidence="5" key="1">
    <citation type="journal article" date="2015" name="Proc. Natl. Acad. Sci. U.S.A.">
        <title>Genome sequence of the Asian Tiger mosquito, Aedes albopictus, reveals insights into its biology, genetics, and evolution.</title>
        <authorList>
            <person name="Chen X.G."/>
            <person name="Jiang X."/>
            <person name="Gu J."/>
            <person name="Xu M."/>
            <person name="Wu Y."/>
            <person name="Deng Y."/>
            <person name="Zhang C."/>
            <person name="Bonizzoni M."/>
            <person name="Dermauw W."/>
            <person name="Vontas J."/>
            <person name="Armbruster P."/>
            <person name="Huang X."/>
            <person name="Yang Y."/>
            <person name="Zhang H."/>
            <person name="He W."/>
            <person name="Peng H."/>
            <person name="Liu Y."/>
            <person name="Wu K."/>
            <person name="Chen J."/>
            <person name="Lirakis M."/>
            <person name="Topalis P."/>
            <person name="Van Leeuwen T."/>
            <person name="Hall A.B."/>
            <person name="Jiang X."/>
            <person name="Thorpe C."/>
            <person name="Mueller R.L."/>
            <person name="Sun C."/>
            <person name="Waterhouse R.M."/>
            <person name="Yan G."/>
            <person name="Tu Z.J."/>
            <person name="Fang X."/>
            <person name="James A.A."/>
        </authorList>
    </citation>
    <scope>NUCLEOTIDE SEQUENCE [LARGE SCALE GENOMIC DNA]</scope>
    <source>
        <strain evidence="5">Foshan</strain>
    </source>
</reference>
<sequence>MLYFLKLIYFFMAMVDSKLLEIRNLNSDPVLLLKLKDCRIQTGVTKIIHPINLTNIETNIFLFSEIARRTNTDLPMSNLILQKSRTLINNFYQLKPIKSRRHKRWDKLGQAWKWIAGSPDADDLRLINNTLNELINQNNQQVKVNDVINKRIQEMTYTINTLIKQQSLNNKLILEEIDALTLILYMDTINDLLEEIQETVIRAKISLPSSKLLTLKEIIFMDSLLQDQGVGLQFPEEALNFATPKIVVKPDVLLYILEIPELEKKTSETIEIIPLTVNGKIIVDVPRYIIKSTDRIFTTVSPEKAIQRYTDIKLLEDNCTYSIVMGLLSHCKAQPFLETAVLLVSENKLLIHNADNIKLSSNCGPDDRNLSGNILVTFHNCSINLSNQTFTTTEVLSSIKELQGAFPNLKIHWNIETIHNISTLTNHTFINREHIENIKLKQFSHQTWIFSLIGGLSTTTVIIIGIMIFVCLHRKKIVVKIRSPRLKETIEQIGIPKHLEHPAKDDNKDEDVLSLPPGGITLQQTTSSATST</sequence>
<dbReference type="EnsemblMetazoa" id="AALFPA23_019182.R28220">
    <property type="protein sequence ID" value="AALFPA23_019182.P28220"/>
    <property type="gene ID" value="AALFPA23_019182"/>
</dbReference>
<feature type="signal peptide" evidence="3">
    <location>
        <begin position="1"/>
        <end position="17"/>
    </location>
</feature>
<protein>
    <recommendedName>
        <fullName evidence="6">Retrovirus-related env polyprotein from transposon gypsy</fullName>
    </recommendedName>
</protein>
<feature type="chain" id="PRO_5045074396" description="Retrovirus-related env polyprotein from transposon gypsy" evidence="3">
    <location>
        <begin position="18"/>
        <end position="532"/>
    </location>
</feature>
<organism evidence="4 5">
    <name type="scientific">Aedes albopictus</name>
    <name type="common">Asian tiger mosquito</name>
    <name type="synonym">Stegomyia albopicta</name>
    <dbReference type="NCBI Taxonomy" id="7160"/>
    <lineage>
        <taxon>Eukaryota</taxon>
        <taxon>Metazoa</taxon>
        <taxon>Ecdysozoa</taxon>
        <taxon>Arthropoda</taxon>
        <taxon>Hexapoda</taxon>
        <taxon>Insecta</taxon>
        <taxon>Pterygota</taxon>
        <taxon>Neoptera</taxon>
        <taxon>Endopterygota</taxon>
        <taxon>Diptera</taxon>
        <taxon>Nematocera</taxon>
        <taxon>Culicoidea</taxon>
        <taxon>Culicidae</taxon>
        <taxon>Culicinae</taxon>
        <taxon>Aedini</taxon>
        <taxon>Aedes</taxon>
        <taxon>Stegomyia</taxon>
    </lineage>
</organism>
<accession>A0ABM1ZJW4</accession>
<feature type="region of interest" description="Disordered" evidence="1">
    <location>
        <begin position="497"/>
        <end position="532"/>
    </location>
</feature>
<keyword evidence="3" id="KW-0732">Signal</keyword>
<reference evidence="4" key="2">
    <citation type="submission" date="2025-05" db="UniProtKB">
        <authorList>
            <consortium name="EnsemblMetazoa"/>
        </authorList>
    </citation>
    <scope>IDENTIFICATION</scope>
    <source>
        <strain evidence="4">Foshan</strain>
    </source>
</reference>
<dbReference type="Proteomes" id="UP000069940">
    <property type="component" value="Unassembled WGS sequence"/>
</dbReference>
<keyword evidence="2" id="KW-1133">Transmembrane helix</keyword>
<feature type="compositionally biased region" description="Basic and acidic residues" evidence="1">
    <location>
        <begin position="497"/>
        <end position="511"/>
    </location>
</feature>
<evidence type="ECO:0008006" key="6">
    <source>
        <dbReference type="Google" id="ProtNLM"/>
    </source>
</evidence>
<name>A0ABM1ZJW4_AEDAL</name>
<evidence type="ECO:0000256" key="1">
    <source>
        <dbReference type="SAM" id="MobiDB-lite"/>
    </source>
</evidence>
<proteinExistence type="predicted"/>
<dbReference type="Pfam" id="PF07253">
    <property type="entry name" value="Gypsy"/>
    <property type="match status" value="1"/>
</dbReference>
<dbReference type="RefSeq" id="XP_062714996.1">
    <property type="nucleotide sequence ID" value="XM_062859012.1"/>
</dbReference>
<keyword evidence="2" id="KW-0472">Membrane</keyword>
<evidence type="ECO:0000256" key="3">
    <source>
        <dbReference type="SAM" id="SignalP"/>
    </source>
</evidence>
<evidence type="ECO:0000256" key="2">
    <source>
        <dbReference type="SAM" id="Phobius"/>
    </source>
</evidence>
<evidence type="ECO:0000313" key="5">
    <source>
        <dbReference type="Proteomes" id="UP000069940"/>
    </source>
</evidence>